<dbReference type="InterPro" id="IPR009057">
    <property type="entry name" value="Homeodomain-like_sf"/>
</dbReference>
<dbReference type="AlphaFoldDB" id="A0A9D2QUD5"/>
<proteinExistence type="predicted"/>
<feature type="compositionally biased region" description="Basic residues" evidence="1">
    <location>
        <begin position="70"/>
        <end position="80"/>
    </location>
</feature>
<comment type="caution">
    <text evidence="2">The sequence shown here is derived from an EMBL/GenBank/DDBJ whole genome shotgun (WGS) entry which is preliminary data.</text>
</comment>
<organism evidence="2 3">
    <name type="scientific">Candidatus Blautia avicola</name>
    <dbReference type="NCBI Taxonomy" id="2838483"/>
    <lineage>
        <taxon>Bacteria</taxon>
        <taxon>Bacillati</taxon>
        <taxon>Bacillota</taxon>
        <taxon>Clostridia</taxon>
        <taxon>Lachnospirales</taxon>
        <taxon>Lachnospiraceae</taxon>
        <taxon>Blautia</taxon>
    </lineage>
</organism>
<feature type="region of interest" description="Disordered" evidence="1">
    <location>
        <begin position="51"/>
        <end position="80"/>
    </location>
</feature>
<gene>
    <name evidence="2" type="ORF">H9914_12570</name>
</gene>
<evidence type="ECO:0000313" key="2">
    <source>
        <dbReference type="EMBL" id="HJD29809.1"/>
    </source>
</evidence>
<protein>
    <submittedName>
        <fullName evidence="2">Helix-turn-helix domain-containing protein</fullName>
    </submittedName>
</protein>
<dbReference type="SUPFAM" id="SSF46689">
    <property type="entry name" value="Homeodomain-like"/>
    <property type="match status" value="1"/>
</dbReference>
<evidence type="ECO:0000313" key="3">
    <source>
        <dbReference type="Proteomes" id="UP000823892"/>
    </source>
</evidence>
<reference evidence="2" key="1">
    <citation type="journal article" date="2021" name="PeerJ">
        <title>Extensive microbial diversity within the chicken gut microbiome revealed by metagenomics and culture.</title>
        <authorList>
            <person name="Gilroy R."/>
            <person name="Ravi A."/>
            <person name="Getino M."/>
            <person name="Pursley I."/>
            <person name="Horton D.L."/>
            <person name="Alikhan N.F."/>
            <person name="Baker D."/>
            <person name="Gharbi K."/>
            <person name="Hall N."/>
            <person name="Watson M."/>
            <person name="Adriaenssens E.M."/>
            <person name="Foster-Nyarko E."/>
            <person name="Jarju S."/>
            <person name="Secka A."/>
            <person name="Antonio M."/>
            <person name="Oren A."/>
            <person name="Chaudhuri R.R."/>
            <person name="La Ragione R."/>
            <person name="Hildebrand F."/>
            <person name="Pallen M.J."/>
        </authorList>
    </citation>
    <scope>NUCLEOTIDE SEQUENCE</scope>
    <source>
        <strain evidence="2">ChiBcec6-4105</strain>
    </source>
</reference>
<evidence type="ECO:0000256" key="1">
    <source>
        <dbReference type="SAM" id="MobiDB-lite"/>
    </source>
</evidence>
<dbReference type="Pfam" id="PF13384">
    <property type="entry name" value="HTH_23"/>
    <property type="match status" value="1"/>
</dbReference>
<name>A0A9D2QUD5_9FIRM</name>
<dbReference type="InterPro" id="IPR036388">
    <property type="entry name" value="WH-like_DNA-bd_sf"/>
</dbReference>
<reference evidence="2" key="2">
    <citation type="submission" date="2021-04" db="EMBL/GenBank/DDBJ databases">
        <authorList>
            <person name="Gilroy R."/>
        </authorList>
    </citation>
    <scope>NUCLEOTIDE SEQUENCE</scope>
    <source>
        <strain evidence="2">ChiBcec6-4105</strain>
    </source>
</reference>
<dbReference type="EMBL" id="DWUY01000283">
    <property type="protein sequence ID" value="HJD29809.1"/>
    <property type="molecule type" value="Genomic_DNA"/>
</dbReference>
<dbReference type="Proteomes" id="UP000823892">
    <property type="component" value="Unassembled WGS sequence"/>
</dbReference>
<dbReference type="Gene3D" id="1.10.10.10">
    <property type="entry name" value="Winged helix-like DNA-binding domain superfamily/Winged helix DNA-binding domain"/>
    <property type="match status" value="1"/>
</dbReference>
<sequence length="121" mass="13680">MENNTVTISEREYETLIRDSEKVRILTQAVLDGVDPGYWLSVILGVQQSEPETVSLEEEKQSEAPPPQGKARRGSKKKLDRGKILALHEAGWTQKAIAEELRCSEGSVSMILKEEKEKYHE</sequence>
<accession>A0A9D2QUD5</accession>